<dbReference type="OrthoDB" id="6108017at2759"/>
<dbReference type="GO" id="GO:0000226">
    <property type="term" value="P:microtubule cytoskeleton organization"/>
    <property type="evidence" value="ECO:0007669"/>
    <property type="project" value="TreeGrafter"/>
</dbReference>
<comment type="caution">
    <text evidence="2">The sequence shown here is derived from an EMBL/GenBank/DDBJ whole genome shotgun (WGS) entry which is preliminary data.</text>
</comment>
<evidence type="ECO:0000313" key="3">
    <source>
        <dbReference type="Proteomes" id="UP000190648"/>
    </source>
</evidence>
<sequence>MINPRALPAEEFGIRVELSAGETLTGNTPKNRTAVPSAGMEQQNSLDHGVQIRFITDLQEPRRPPRPRGRAGTYGVAVRVQGIAGQPFVVLNSGDKGGESFGVQIKSDGSFAGPPAAPRPPGSDLDQPENPRSSSDEEGTPRDLRRSQSHGDLLRATIEEPVATGATRQNRTVTMGKSSSLANIAPEPRAALPSPDTGGGDVVTEPLGSVDSLISKFDGPGPARGRVGRRGRVPPEQRKRSQSLDGRAQRREAPDTAGLSGTQRRAGSGRPAGSPEDTGTRSQRGSRAAEEPLQLKSTPDLLRDQREVTQPRGTEDPKELIYGILREG</sequence>
<protein>
    <recommendedName>
        <fullName evidence="4">Cingulin</fullName>
    </recommendedName>
</protein>
<feature type="region of interest" description="Disordered" evidence="1">
    <location>
        <begin position="23"/>
        <end position="47"/>
    </location>
</feature>
<feature type="compositionally biased region" description="Basic and acidic residues" evidence="1">
    <location>
        <begin position="301"/>
        <end position="319"/>
    </location>
</feature>
<reference evidence="2 3" key="1">
    <citation type="submission" date="2016-02" db="EMBL/GenBank/DDBJ databases">
        <title>Band-tailed pigeon sequencing and assembly.</title>
        <authorList>
            <person name="Soares A.E."/>
            <person name="Novak B.J."/>
            <person name="Rice E.S."/>
            <person name="O'Connell B."/>
            <person name="Chang D."/>
            <person name="Weber S."/>
            <person name="Shapiro B."/>
        </authorList>
    </citation>
    <scope>NUCLEOTIDE SEQUENCE [LARGE SCALE GENOMIC DNA]</scope>
    <source>
        <strain evidence="2">BTP2013</strain>
        <tissue evidence="2">Blood</tissue>
    </source>
</reference>
<evidence type="ECO:0000313" key="2">
    <source>
        <dbReference type="EMBL" id="OPJ90623.1"/>
    </source>
</evidence>
<name>A0A1V4L199_PATFA</name>
<dbReference type="GO" id="GO:0005923">
    <property type="term" value="C:bicellular tight junction"/>
    <property type="evidence" value="ECO:0007669"/>
    <property type="project" value="TreeGrafter"/>
</dbReference>
<dbReference type="EMBL" id="LSYS01000030">
    <property type="protein sequence ID" value="OPJ90623.1"/>
    <property type="molecule type" value="Genomic_DNA"/>
</dbReference>
<gene>
    <name evidence="2" type="ORF">AV530_004076</name>
</gene>
<accession>A0A1V4L199</accession>
<dbReference type="PANTHER" id="PTHR46349:SF4">
    <property type="entry name" value="CINGULIN"/>
    <property type="match status" value="1"/>
</dbReference>
<dbReference type="GO" id="GO:0008017">
    <property type="term" value="F:microtubule binding"/>
    <property type="evidence" value="ECO:0007669"/>
    <property type="project" value="TreeGrafter"/>
</dbReference>
<feature type="region of interest" description="Disordered" evidence="1">
    <location>
        <begin position="100"/>
        <end position="328"/>
    </location>
</feature>
<dbReference type="Proteomes" id="UP000190648">
    <property type="component" value="Unassembled WGS sequence"/>
</dbReference>
<proteinExistence type="predicted"/>
<feature type="compositionally biased region" description="Polar residues" evidence="1">
    <location>
        <begin position="166"/>
        <end position="182"/>
    </location>
</feature>
<evidence type="ECO:0000256" key="1">
    <source>
        <dbReference type="SAM" id="MobiDB-lite"/>
    </source>
</evidence>
<evidence type="ECO:0008006" key="4">
    <source>
        <dbReference type="Google" id="ProtNLM"/>
    </source>
</evidence>
<dbReference type="STRING" id="372326.A0A1V4L199"/>
<dbReference type="AlphaFoldDB" id="A0A1V4L199"/>
<dbReference type="PANTHER" id="PTHR46349">
    <property type="entry name" value="CINGULIN-LIKE PROTEIN 1-RELATED"/>
    <property type="match status" value="1"/>
</dbReference>
<organism evidence="2 3">
    <name type="scientific">Patagioenas fasciata monilis</name>
    <dbReference type="NCBI Taxonomy" id="372326"/>
    <lineage>
        <taxon>Eukaryota</taxon>
        <taxon>Metazoa</taxon>
        <taxon>Chordata</taxon>
        <taxon>Craniata</taxon>
        <taxon>Vertebrata</taxon>
        <taxon>Euteleostomi</taxon>
        <taxon>Archelosauria</taxon>
        <taxon>Archosauria</taxon>
        <taxon>Dinosauria</taxon>
        <taxon>Saurischia</taxon>
        <taxon>Theropoda</taxon>
        <taxon>Coelurosauria</taxon>
        <taxon>Aves</taxon>
        <taxon>Neognathae</taxon>
        <taxon>Neoaves</taxon>
        <taxon>Columbimorphae</taxon>
        <taxon>Columbiformes</taxon>
        <taxon>Columbidae</taxon>
        <taxon>Patagioenas</taxon>
    </lineage>
</organism>
<keyword evidence="3" id="KW-1185">Reference proteome</keyword>